<reference evidence="3" key="1">
    <citation type="submission" date="2018-09" db="EMBL/GenBank/DDBJ databases">
        <title>Complete genome sequence of thermophilic cyanobacteria strain Thermosynechococcus elongatus PKUAC-SCTE542.</title>
        <authorList>
            <person name="Liang Y."/>
            <person name="Tang J."/>
            <person name="Daroch M."/>
        </authorList>
    </citation>
    <scope>NUCLEOTIDE SEQUENCE [LARGE SCALE GENOMIC DNA]</scope>
    <source>
        <strain evidence="3">E542</strain>
    </source>
</reference>
<proteinExistence type="predicted"/>
<gene>
    <name evidence="2" type="ORF">D3A95_09525</name>
</gene>
<evidence type="ECO:0008006" key="4">
    <source>
        <dbReference type="Google" id="ProtNLM"/>
    </source>
</evidence>
<dbReference type="InterPro" id="IPR011990">
    <property type="entry name" value="TPR-like_helical_dom_sf"/>
</dbReference>
<evidence type="ECO:0000256" key="1">
    <source>
        <dbReference type="SAM" id="MobiDB-lite"/>
    </source>
</evidence>
<dbReference type="Gene3D" id="1.25.40.10">
    <property type="entry name" value="Tetratricopeptide repeat domain"/>
    <property type="match status" value="1"/>
</dbReference>
<dbReference type="PANTHER" id="PTHR36761">
    <property type="entry name" value="ORF03 PROTEIN"/>
    <property type="match status" value="1"/>
</dbReference>
<dbReference type="AlphaFoldDB" id="A0A3B7MFQ6"/>
<organism evidence="2 3">
    <name type="scientific">Thermosynechococcus sichuanensis E542</name>
    <dbReference type="NCBI Taxonomy" id="2016101"/>
    <lineage>
        <taxon>Bacteria</taxon>
        <taxon>Bacillati</taxon>
        <taxon>Cyanobacteriota</taxon>
        <taxon>Cyanophyceae</taxon>
        <taxon>Acaryochloridales</taxon>
        <taxon>Thermosynechococcaceae</taxon>
        <taxon>Thermosynechococcus</taxon>
        <taxon>Thermosynechococcus sichuanensis</taxon>
    </lineage>
</organism>
<dbReference type="Proteomes" id="UP000261812">
    <property type="component" value="Chromosome"/>
</dbReference>
<keyword evidence="3" id="KW-1185">Reference proteome</keyword>
<protein>
    <recommendedName>
        <fullName evidence="4">Tetratricopeptide repeat protein</fullName>
    </recommendedName>
</protein>
<dbReference type="PANTHER" id="PTHR36761:SF2">
    <property type="entry name" value="ORF03 PROTEIN"/>
    <property type="match status" value="1"/>
</dbReference>
<dbReference type="RefSeq" id="WP_181494789.1">
    <property type="nucleotide sequence ID" value="NZ_CP032152.1"/>
</dbReference>
<evidence type="ECO:0000313" key="3">
    <source>
        <dbReference type="Proteomes" id="UP000261812"/>
    </source>
</evidence>
<dbReference type="SUPFAM" id="SSF48452">
    <property type="entry name" value="TPR-like"/>
    <property type="match status" value="1"/>
</dbReference>
<dbReference type="KEGG" id="tsq:D3A95_09525"/>
<evidence type="ECO:0000313" key="2">
    <source>
        <dbReference type="EMBL" id="AXY68244.1"/>
    </source>
</evidence>
<accession>A0A3B7MFQ6</accession>
<feature type="region of interest" description="Disordered" evidence="1">
    <location>
        <begin position="117"/>
        <end position="139"/>
    </location>
</feature>
<name>A0A3B7MFQ6_9CYAN</name>
<sequence>MTDAVAVLFQQGQQAFERGNYQQSIALLGQAAALAEGNAVRSGEISLWLVTAYSAAGDQGAAVSLCRQLQRHPDHHTRQESRRLLAILEAPQLKRRPEWYSEIPDLSHVGDRAYTSPYSHSLKKPSAATPKPQDPPPPATPLPNAFIWLALTGLGVVTLLAAWL</sequence>
<dbReference type="EMBL" id="CP032152">
    <property type="protein sequence ID" value="AXY68244.1"/>
    <property type="molecule type" value="Genomic_DNA"/>
</dbReference>